<evidence type="ECO:0000313" key="2">
    <source>
        <dbReference type="Proteomes" id="UP001163321"/>
    </source>
</evidence>
<sequence length="147" mass="16753">MRRLQDVRVDKESACTHMVMAGSTSRNRLSSLWLGESRLLERFEHEKKSCGIGDDLFTTEEKPMDERSNNARERVIVLILDISHDEGENMIKRSEENAVGLKNLGQLDICPIAIEEAQGKFMCQVLHLDRGKTPQSREATAFSVKHR</sequence>
<gene>
    <name evidence="1" type="ORF">PsorP6_014338</name>
</gene>
<protein>
    <submittedName>
        <fullName evidence="1">Uncharacterized protein</fullName>
    </submittedName>
</protein>
<keyword evidence="2" id="KW-1185">Reference proteome</keyword>
<evidence type="ECO:0000313" key="1">
    <source>
        <dbReference type="EMBL" id="KAI9905421.1"/>
    </source>
</evidence>
<comment type="caution">
    <text evidence="1">The sequence shown here is derived from an EMBL/GenBank/DDBJ whole genome shotgun (WGS) entry which is preliminary data.</text>
</comment>
<dbReference type="EMBL" id="CM047588">
    <property type="protein sequence ID" value="KAI9905421.1"/>
    <property type="molecule type" value="Genomic_DNA"/>
</dbReference>
<proteinExistence type="predicted"/>
<name>A0ACC0VIX1_9STRA</name>
<accession>A0ACC0VIX1</accession>
<organism evidence="1 2">
    <name type="scientific">Peronosclerospora sorghi</name>
    <dbReference type="NCBI Taxonomy" id="230839"/>
    <lineage>
        <taxon>Eukaryota</taxon>
        <taxon>Sar</taxon>
        <taxon>Stramenopiles</taxon>
        <taxon>Oomycota</taxon>
        <taxon>Peronosporomycetes</taxon>
        <taxon>Peronosporales</taxon>
        <taxon>Peronosporaceae</taxon>
        <taxon>Peronosclerospora</taxon>
    </lineage>
</organism>
<dbReference type="Proteomes" id="UP001163321">
    <property type="component" value="Chromosome 9"/>
</dbReference>
<reference evidence="1 2" key="1">
    <citation type="journal article" date="2022" name="bioRxiv">
        <title>The genome of the oomycete Peronosclerospora sorghi, a cosmopolitan pathogen of maize and sorghum, is inflated with dispersed pseudogenes.</title>
        <authorList>
            <person name="Fletcher K."/>
            <person name="Martin F."/>
            <person name="Isakeit T."/>
            <person name="Cavanaugh K."/>
            <person name="Magill C."/>
            <person name="Michelmore R."/>
        </authorList>
    </citation>
    <scope>NUCLEOTIDE SEQUENCE [LARGE SCALE GENOMIC DNA]</scope>
    <source>
        <strain evidence="1">P6</strain>
    </source>
</reference>